<feature type="compositionally biased region" description="Polar residues" evidence="1">
    <location>
        <begin position="61"/>
        <end position="72"/>
    </location>
</feature>
<comment type="caution">
    <text evidence="3">The sequence shown here is derived from an EMBL/GenBank/DDBJ whole genome shotgun (WGS) entry which is preliminary data.</text>
</comment>
<proteinExistence type="predicted"/>
<evidence type="ECO:0000313" key="3">
    <source>
        <dbReference type="EMBL" id="HJF49106.1"/>
    </source>
</evidence>
<feature type="compositionally biased region" description="Acidic residues" evidence="1">
    <location>
        <begin position="167"/>
        <end position="213"/>
    </location>
</feature>
<feature type="non-terminal residue" evidence="3">
    <location>
        <position position="1"/>
    </location>
</feature>
<reference evidence="3" key="2">
    <citation type="submission" date="2021-09" db="EMBL/GenBank/DDBJ databases">
        <authorList>
            <person name="Gilroy R."/>
        </authorList>
    </citation>
    <scope>NUCLEOTIDE SEQUENCE</scope>
    <source>
        <strain evidence="3">1647</strain>
    </source>
</reference>
<feature type="compositionally biased region" description="Acidic residues" evidence="1">
    <location>
        <begin position="239"/>
        <end position="248"/>
    </location>
</feature>
<dbReference type="AlphaFoldDB" id="A0A921KRU4"/>
<keyword evidence="2" id="KW-0732">Signal</keyword>
<feature type="compositionally biased region" description="Polar residues" evidence="1">
    <location>
        <begin position="249"/>
        <end position="260"/>
    </location>
</feature>
<dbReference type="Proteomes" id="UP000775129">
    <property type="component" value="Unassembled WGS sequence"/>
</dbReference>
<reference evidence="3" key="1">
    <citation type="journal article" date="2021" name="PeerJ">
        <title>Extensive microbial diversity within the chicken gut microbiome revealed by metagenomics and culture.</title>
        <authorList>
            <person name="Gilroy R."/>
            <person name="Ravi A."/>
            <person name="Getino M."/>
            <person name="Pursley I."/>
            <person name="Horton D.L."/>
            <person name="Alikhan N.F."/>
            <person name="Baker D."/>
            <person name="Gharbi K."/>
            <person name="Hall N."/>
            <person name="Watson M."/>
            <person name="Adriaenssens E.M."/>
            <person name="Foster-Nyarko E."/>
            <person name="Jarju S."/>
            <person name="Secka A."/>
            <person name="Antonio M."/>
            <person name="Oren A."/>
            <person name="Chaudhuri R.R."/>
            <person name="La Ragione R."/>
            <person name="Hildebrand F."/>
            <person name="Pallen M.J."/>
        </authorList>
    </citation>
    <scope>NUCLEOTIDE SEQUENCE</scope>
    <source>
        <strain evidence="3">1647</strain>
    </source>
</reference>
<feature type="signal peptide" evidence="2">
    <location>
        <begin position="1"/>
        <end position="36"/>
    </location>
</feature>
<feature type="compositionally biased region" description="Acidic residues" evidence="1">
    <location>
        <begin position="150"/>
        <end position="159"/>
    </location>
</feature>
<protein>
    <recommendedName>
        <fullName evidence="5">Gram-positive cocci surface proteins LPxTG domain-containing protein</fullName>
    </recommendedName>
</protein>
<gene>
    <name evidence="3" type="ORF">K8W24_04800</name>
</gene>
<evidence type="ECO:0000256" key="2">
    <source>
        <dbReference type="SAM" id="SignalP"/>
    </source>
</evidence>
<feature type="region of interest" description="Disordered" evidence="1">
    <location>
        <begin position="329"/>
        <end position="383"/>
    </location>
</feature>
<feature type="chain" id="PRO_5038054696" description="Gram-positive cocci surface proteins LPxTG domain-containing protein" evidence="2">
    <location>
        <begin position="37"/>
        <end position="414"/>
    </location>
</feature>
<accession>A0A921KRU4</accession>
<name>A0A921KRU4_9MICO</name>
<dbReference type="EMBL" id="DYWO01000148">
    <property type="protein sequence ID" value="HJF49106.1"/>
    <property type="molecule type" value="Genomic_DNA"/>
</dbReference>
<evidence type="ECO:0008006" key="5">
    <source>
        <dbReference type="Google" id="ProtNLM"/>
    </source>
</evidence>
<evidence type="ECO:0000313" key="4">
    <source>
        <dbReference type="Proteomes" id="UP000775129"/>
    </source>
</evidence>
<organism evidence="3 4">
    <name type="scientific">Brachybacterium paraconglomeratum</name>
    <dbReference type="NCBI Taxonomy" id="173362"/>
    <lineage>
        <taxon>Bacteria</taxon>
        <taxon>Bacillati</taxon>
        <taxon>Actinomycetota</taxon>
        <taxon>Actinomycetes</taxon>
        <taxon>Micrococcales</taxon>
        <taxon>Dermabacteraceae</taxon>
        <taxon>Brachybacterium</taxon>
    </lineage>
</organism>
<feature type="region of interest" description="Disordered" evidence="1">
    <location>
        <begin position="35"/>
        <end position="72"/>
    </location>
</feature>
<feature type="compositionally biased region" description="Low complexity" evidence="1">
    <location>
        <begin position="360"/>
        <end position="379"/>
    </location>
</feature>
<evidence type="ECO:0000256" key="1">
    <source>
        <dbReference type="SAM" id="MobiDB-lite"/>
    </source>
</evidence>
<sequence>PYTRRVPMSVRRTVAQSSAGLLLLAAFAAGPTAVYAAPDASDGGGDGEQPSPSACEDGTPASASADTSSYETNGTVTITGTCFPGHEPVSADILVGHDEVNSLESQTPSGSGIVSFSFEPGSEGTYTAVLSNKEDIQADVDFTIGVDGSDGNEGDDPDGNEGGNENDSGDDGEDSSNPDEGDEGTVDEDPDSVDDSQEQGDDEVVDDDGSDIGDDARTGDSGSDDEQKQDNGNSNESGSTEDSEEEQQGGDTTASGSPNKPSADYEEDGDTSASAANDNAASRGNASAQPPAAPGSATNDFPAAQQEATADQKQSAALAVLMTKLFAGGVSSGSVGTTPDQARTVIDPSADASEIEVPAGSDTGGSSDDGSGSESSDGDALAATGSNMLVPAGIAAAAILLGAGLKIHQLRRGL</sequence>
<feature type="compositionally biased region" description="Low complexity" evidence="1">
    <location>
        <begin position="272"/>
        <end position="297"/>
    </location>
</feature>
<feature type="region of interest" description="Disordered" evidence="1">
    <location>
        <begin position="133"/>
        <end position="314"/>
    </location>
</feature>